<organism evidence="1 2">
    <name type="scientific">Candidatus Promineifilum breve</name>
    <dbReference type="NCBI Taxonomy" id="1806508"/>
    <lineage>
        <taxon>Bacteria</taxon>
        <taxon>Bacillati</taxon>
        <taxon>Chloroflexota</taxon>
        <taxon>Ardenticatenia</taxon>
        <taxon>Candidatus Promineifilales</taxon>
        <taxon>Candidatus Promineifilaceae</taxon>
        <taxon>Candidatus Promineifilum</taxon>
    </lineage>
</organism>
<dbReference type="EMBL" id="LN890655">
    <property type="protein sequence ID" value="CUS03887.2"/>
    <property type="molecule type" value="Genomic_DNA"/>
</dbReference>
<dbReference type="AlphaFoldDB" id="A0A170PGQ8"/>
<protein>
    <submittedName>
        <fullName evidence="1">Uncharacterized protein</fullName>
    </submittedName>
</protein>
<sequence length="59" mass="6585">MDIYIGEQVLAGIRVIGDPDADEVILGRDVLNKLPVFLDGPQKALVIPDDKTINRLRRE</sequence>
<gene>
    <name evidence="1" type="ORF">CFX0092_A2009</name>
</gene>
<reference evidence="1" key="1">
    <citation type="submission" date="2016-01" db="EMBL/GenBank/DDBJ databases">
        <authorList>
            <person name="Mcilroy J.S."/>
            <person name="Karst M S."/>
            <person name="Albertsen M."/>
        </authorList>
    </citation>
    <scope>NUCLEOTIDE SEQUENCE</scope>
    <source>
        <strain evidence="1">Cfx-K</strain>
    </source>
</reference>
<proteinExistence type="predicted"/>
<accession>A0A170PGQ8</accession>
<name>A0A170PGQ8_9CHLR</name>
<keyword evidence="2" id="KW-1185">Reference proteome</keyword>
<evidence type="ECO:0000313" key="2">
    <source>
        <dbReference type="Proteomes" id="UP000215027"/>
    </source>
</evidence>
<dbReference type="KEGG" id="pbf:CFX0092_A2009"/>
<dbReference type="Proteomes" id="UP000215027">
    <property type="component" value="Chromosome I"/>
</dbReference>
<evidence type="ECO:0000313" key="1">
    <source>
        <dbReference type="EMBL" id="CUS03887.2"/>
    </source>
</evidence>